<dbReference type="InterPro" id="IPR036890">
    <property type="entry name" value="HATPase_C_sf"/>
</dbReference>
<dbReference type="GO" id="GO:0005886">
    <property type="term" value="C:plasma membrane"/>
    <property type="evidence" value="ECO:0007669"/>
    <property type="project" value="TreeGrafter"/>
</dbReference>
<dbReference type="PANTHER" id="PTHR43047">
    <property type="entry name" value="TWO-COMPONENT HISTIDINE PROTEIN KINASE"/>
    <property type="match status" value="1"/>
</dbReference>
<feature type="transmembrane region" description="Helical" evidence="8">
    <location>
        <begin position="288"/>
        <end position="307"/>
    </location>
</feature>
<dbReference type="SMART" id="SM00388">
    <property type="entry name" value="HisKA"/>
    <property type="match status" value="1"/>
</dbReference>
<dbReference type="PROSITE" id="PS50109">
    <property type="entry name" value="HIS_KIN"/>
    <property type="match status" value="1"/>
</dbReference>
<dbReference type="Gene3D" id="1.10.287.130">
    <property type="match status" value="1"/>
</dbReference>
<feature type="compositionally biased region" description="Polar residues" evidence="7">
    <location>
        <begin position="743"/>
        <end position="765"/>
    </location>
</feature>
<dbReference type="Gene3D" id="3.40.50.2300">
    <property type="match status" value="1"/>
</dbReference>
<feature type="compositionally biased region" description="Polar residues" evidence="7">
    <location>
        <begin position="800"/>
        <end position="811"/>
    </location>
</feature>
<dbReference type="EMBL" id="LK052951">
    <property type="protein sequence ID" value="CDR48123.1"/>
    <property type="molecule type" value="Genomic_DNA"/>
</dbReference>
<dbReference type="InterPro" id="IPR003594">
    <property type="entry name" value="HATPase_dom"/>
</dbReference>
<sequence>MSEKRDSLVPVSSEKPPSPQRRRSSIRSPSHPSAPTSQSGLDGGGITGLPPPAVAFVPPGTSSKLKVRWQKLKRRIGSGSAPSESLGDPTATTESDNGSSFGAANSRRVPIFGPNGERDDEVQEVDEVVVEQTNDYDCWKRTTLPSNTASHRGGATGTGTGTGVGTGQVGTMPSDASSLRQTAYEASGPFEAVFGFARYRVWPIMTRFFAPTYHDPSVEDAYQKEIWYNSKGSHIVGACYLIFNWVLTLALFPRPFSLWNKIQLYGLGPATTIPLVGLAAFDVPRRRVWVWQACVWVSIWIASFANPLDMYICGYYLPTGNCHGKDYMATLYYVTALPTVALFALGQKRICAIIFDLAWLIFVSSTILPRRASWARNVVNVLLFQGFILFLHYLREMGERRVYTMRAELKISFKAKQRAQINERKQLDAKRRFSSYIFHEVRVPLNTALLAVQNLKGLNVFDDDSEHAVEYKALEGSLAMMSQVLNDVLDFSRMERGGFSSVARPFSLHTLMRSIIVPLRLDCAARGLSLDTDLDKRIDELAVQAAYPDEDPKLVKEGEGTVIGDEMRLRQIIGNLVSNATKFTTSGGRIGIKTSLIYPLEDYETPQNLPSAAELAGEADLSDATEATYSPRLTPNRLHQHEAKTTPQPKEMLVVRFEISDTGAGIKASDMAENRLFSPYVQTALGREQGGKGTGLGLSLVRQIVMLSGGRLGVRSKYGHGSTFWCELPFALPQPTGERLQRKSSPTTLSDKSPDTTPGSDSSVHNEFRFVSSLRKRSSDPTLDSIDEGSLAPARPRDLSVSTQASTFRYTSSVSPSVPPSPAPIPDSNSPTPLASSPSTSSASFSPPVFGQPFSLVPHRPENRTQISSQSAPAGVTLAPPQISAPIVSAVPLASPALAAQTPSPLVPKKPGTTKLDFADGPLKVLVVDDDALTRRLMSRMMMRLGCEVETAENGQIALDMILAPPPASARHGIAEEDEREDDDKTVEGHSQPRSADVDVDAAERGEAAGPRRSARKQKKVGYDPTMGIDAHQHYSIVFLDNQMPVCSGVQVVSKLRSLGRDDLVVGVTANALLSDQEQYLESGASSILTKPVKEEDLIKHLRIADKRRSERKDPAFRAQRQAIVSSGPHFPPIEAMIPDDED</sequence>
<dbReference type="EC" id="2.7.13.3" evidence="2"/>
<dbReference type="InterPro" id="IPR004358">
    <property type="entry name" value="Sig_transdc_His_kin-like_C"/>
</dbReference>
<feature type="modified residue" description="4-aspartylphosphate" evidence="6">
    <location>
        <position position="1041"/>
    </location>
</feature>
<dbReference type="SUPFAM" id="SSF47384">
    <property type="entry name" value="Homodimeric domain of signal transducing histidine kinase"/>
    <property type="match status" value="1"/>
</dbReference>
<feature type="region of interest" description="Disordered" evidence="7">
    <location>
        <begin position="968"/>
        <end position="1021"/>
    </location>
</feature>
<evidence type="ECO:0000256" key="8">
    <source>
        <dbReference type="SAM" id="Phobius"/>
    </source>
</evidence>
<keyword evidence="8" id="KW-0472">Membrane</keyword>
<dbReference type="Gene3D" id="3.30.565.10">
    <property type="entry name" value="Histidine kinase-like ATPase, C-terminal domain"/>
    <property type="match status" value="1"/>
</dbReference>
<dbReference type="Pfam" id="PF02518">
    <property type="entry name" value="HATPase_c"/>
    <property type="match status" value="1"/>
</dbReference>
<comment type="catalytic activity">
    <reaction evidence="1">
        <text>ATP + protein L-histidine = ADP + protein N-phospho-L-histidine.</text>
        <dbReference type="EC" id="2.7.13.3"/>
    </reaction>
</comment>
<feature type="compositionally biased region" description="Gly residues" evidence="7">
    <location>
        <begin position="154"/>
        <end position="168"/>
    </location>
</feature>
<feature type="compositionally biased region" description="Low complexity" evidence="7">
    <location>
        <begin position="26"/>
        <end position="35"/>
    </location>
</feature>
<dbReference type="SMART" id="SM00448">
    <property type="entry name" value="REC"/>
    <property type="match status" value="1"/>
</dbReference>
<feature type="compositionally biased region" description="Low complexity" evidence="7">
    <location>
        <begin position="826"/>
        <end position="848"/>
    </location>
</feature>
<feature type="transmembrane region" description="Helical" evidence="8">
    <location>
        <begin position="374"/>
        <end position="394"/>
    </location>
</feature>
<feature type="region of interest" description="Disordered" evidence="7">
    <location>
        <begin position="148"/>
        <end position="175"/>
    </location>
</feature>
<feature type="compositionally biased region" description="Polar residues" evidence="7">
    <location>
        <begin position="90"/>
        <end position="103"/>
    </location>
</feature>
<protein>
    <recommendedName>
        <fullName evidence="2">histidine kinase</fullName>
        <ecNumber evidence="2">2.7.13.3</ecNumber>
    </recommendedName>
</protein>
<feature type="domain" description="Histidine kinase" evidence="9">
    <location>
        <begin position="436"/>
        <end position="732"/>
    </location>
</feature>
<keyword evidence="8" id="KW-1133">Transmembrane helix</keyword>
<evidence type="ECO:0000256" key="7">
    <source>
        <dbReference type="SAM" id="MobiDB-lite"/>
    </source>
</evidence>
<evidence type="ECO:0000256" key="4">
    <source>
        <dbReference type="ARBA" id="ARBA00022679"/>
    </source>
</evidence>
<evidence type="ECO:0000256" key="6">
    <source>
        <dbReference type="PROSITE-ProRule" id="PRU00169"/>
    </source>
</evidence>
<keyword evidence="5" id="KW-0418">Kinase</keyword>
<reference evidence="11" key="1">
    <citation type="journal article" date="2014" name="Genome Announc.">
        <title>Draft genome sequence of Rhodosporidium toruloides CECT1137, an oleaginous yeast of biotechnological interest.</title>
        <authorList>
            <person name="Morin N."/>
            <person name="Calcas X."/>
            <person name="Devillers H."/>
            <person name="Durrens P."/>
            <person name="Sherman D.J."/>
            <person name="Nicaud J.-M."/>
            <person name="Neuveglise C."/>
        </authorList>
    </citation>
    <scope>NUCLEOTIDE SEQUENCE</scope>
    <source>
        <strain evidence="11">CECT1137</strain>
    </source>
</reference>
<evidence type="ECO:0000256" key="5">
    <source>
        <dbReference type="ARBA" id="ARBA00022777"/>
    </source>
</evidence>
<dbReference type="Pfam" id="PF00072">
    <property type="entry name" value="Response_reg"/>
    <property type="match status" value="1"/>
</dbReference>
<evidence type="ECO:0000259" key="9">
    <source>
        <dbReference type="PROSITE" id="PS50109"/>
    </source>
</evidence>
<keyword evidence="3 6" id="KW-0597">Phosphoprotein</keyword>
<dbReference type="CDD" id="cd17546">
    <property type="entry name" value="REC_hyHK_CKI1_RcsC-like"/>
    <property type="match status" value="1"/>
</dbReference>
<dbReference type="InterPro" id="IPR001789">
    <property type="entry name" value="Sig_transdc_resp-reg_receiver"/>
</dbReference>
<dbReference type="GO" id="GO:0009927">
    <property type="term" value="F:histidine phosphotransfer kinase activity"/>
    <property type="evidence" value="ECO:0007669"/>
    <property type="project" value="TreeGrafter"/>
</dbReference>
<feature type="transmembrane region" description="Helical" evidence="8">
    <location>
        <begin position="327"/>
        <end position="345"/>
    </location>
</feature>
<dbReference type="GO" id="GO:0000155">
    <property type="term" value="F:phosphorelay sensor kinase activity"/>
    <property type="evidence" value="ECO:0007669"/>
    <property type="project" value="InterPro"/>
</dbReference>
<dbReference type="InterPro" id="IPR011006">
    <property type="entry name" value="CheY-like_superfamily"/>
</dbReference>
<organism evidence="11">
    <name type="scientific">Rhodotorula toruloides</name>
    <name type="common">Yeast</name>
    <name type="synonym">Rhodosporidium toruloides</name>
    <dbReference type="NCBI Taxonomy" id="5286"/>
    <lineage>
        <taxon>Eukaryota</taxon>
        <taxon>Fungi</taxon>
        <taxon>Dikarya</taxon>
        <taxon>Basidiomycota</taxon>
        <taxon>Pucciniomycotina</taxon>
        <taxon>Microbotryomycetes</taxon>
        <taxon>Sporidiobolales</taxon>
        <taxon>Sporidiobolaceae</taxon>
        <taxon>Rhodotorula</taxon>
    </lineage>
</organism>
<feature type="compositionally biased region" description="Basic residues" evidence="7">
    <location>
        <begin position="65"/>
        <end position="76"/>
    </location>
</feature>
<proteinExistence type="predicted"/>
<name>A0A061BM57_RHOTO</name>
<gene>
    <name evidence="11" type="ORF">RHTO0S_16e01750g</name>
</gene>
<dbReference type="OrthoDB" id="60033at2759"/>
<feature type="transmembrane region" description="Helical" evidence="8">
    <location>
        <begin position="234"/>
        <end position="252"/>
    </location>
</feature>
<feature type="transmembrane region" description="Helical" evidence="8">
    <location>
        <begin position="264"/>
        <end position="281"/>
    </location>
</feature>
<dbReference type="CDD" id="cd00082">
    <property type="entry name" value="HisKA"/>
    <property type="match status" value="1"/>
</dbReference>
<feature type="region of interest" description="Disordered" evidence="7">
    <location>
        <begin position="736"/>
        <end position="874"/>
    </location>
</feature>
<feature type="region of interest" description="Disordered" evidence="7">
    <location>
        <begin position="1"/>
        <end position="118"/>
    </location>
</feature>
<keyword evidence="8" id="KW-0812">Transmembrane</keyword>
<evidence type="ECO:0000313" key="11">
    <source>
        <dbReference type="EMBL" id="CDR48123.1"/>
    </source>
</evidence>
<feature type="domain" description="Response regulatory" evidence="10">
    <location>
        <begin position="924"/>
        <end position="1106"/>
    </location>
</feature>
<dbReference type="PROSITE" id="PS50110">
    <property type="entry name" value="RESPONSE_REGULATORY"/>
    <property type="match status" value="1"/>
</dbReference>
<evidence type="ECO:0000256" key="3">
    <source>
        <dbReference type="ARBA" id="ARBA00022553"/>
    </source>
</evidence>
<dbReference type="SMART" id="SM00387">
    <property type="entry name" value="HATPase_c"/>
    <property type="match status" value="1"/>
</dbReference>
<keyword evidence="4" id="KW-0808">Transferase</keyword>
<accession>A0A061BM57</accession>
<dbReference type="SUPFAM" id="SSF55874">
    <property type="entry name" value="ATPase domain of HSP90 chaperone/DNA topoisomerase II/histidine kinase"/>
    <property type="match status" value="1"/>
</dbReference>
<dbReference type="Pfam" id="PF00512">
    <property type="entry name" value="HisKA"/>
    <property type="match status" value="1"/>
</dbReference>
<dbReference type="PRINTS" id="PR00344">
    <property type="entry name" value="BCTRLSENSOR"/>
</dbReference>
<evidence type="ECO:0000259" key="10">
    <source>
        <dbReference type="PROSITE" id="PS50110"/>
    </source>
</evidence>
<dbReference type="PANTHER" id="PTHR43047:SF66">
    <property type="entry name" value="HISKA"/>
    <property type="match status" value="1"/>
</dbReference>
<dbReference type="InterPro" id="IPR005467">
    <property type="entry name" value="His_kinase_dom"/>
</dbReference>
<dbReference type="AlphaFoldDB" id="A0A061BM57"/>
<dbReference type="SUPFAM" id="SSF52172">
    <property type="entry name" value="CheY-like"/>
    <property type="match status" value="2"/>
</dbReference>
<evidence type="ECO:0000256" key="1">
    <source>
        <dbReference type="ARBA" id="ARBA00000085"/>
    </source>
</evidence>
<evidence type="ECO:0000256" key="2">
    <source>
        <dbReference type="ARBA" id="ARBA00012438"/>
    </source>
</evidence>
<feature type="compositionally biased region" description="Acidic residues" evidence="7">
    <location>
        <begin position="976"/>
        <end position="985"/>
    </location>
</feature>
<dbReference type="InterPro" id="IPR036097">
    <property type="entry name" value="HisK_dim/P_sf"/>
</dbReference>
<dbReference type="InterPro" id="IPR003661">
    <property type="entry name" value="HisK_dim/P_dom"/>
</dbReference>